<evidence type="ECO:0000313" key="1">
    <source>
        <dbReference type="EMBL" id="CAE8592046.1"/>
    </source>
</evidence>
<dbReference type="EMBL" id="CAJNNV010005421">
    <property type="protein sequence ID" value="CAE8592046.1"/>
    <property type="molecule type" value="Genomic_DNA"/>
</dbReference>
<proteinExistence type="predicted"/>
<feature type="non-terminal residue" evidence="1">
    <location>
        <position position="456"/>
    </location>
</feature>
<dbReference type="PANTHER" id="PTHR37563:SF2">
    <property type="entry name" value="PHYTANOYL-COA DIOXYGENASE FAMILY PROTEIN (AFU_ORTHOLOGUE AFUA_2G03330)"/>
    <property type="match status" value="1"/>
</dbReference>
<dbReference type="OrthoDB" id="425483at2759"/>
<dbReference type="SUPFAM" id="SSF51197">
    <property type="entry name" value="Clavaminate synthase-like"/>
    <property type="match status" value="1"/>
</dbReference>
<gene>
    <name evidence="1" type="ORF">PGLA1383_LOCUS10704</name>
</gene>
<dbReference type="InterPro" id="IPR051961">
    <property type="entry name" value="Fungal_Metabolite_Diox"/>
</dbReference>
<dbReference type="AlphaFoldDB" id="A0A813DXA1"/>
<dbReference type="PANTHER" id="PTHR37563">
    <property type="entry name" value="PHYTANOYL-COA DIOXYGENASE FAMILY PROTEIN (AFU_ORTHOLOGUE AFUA_2G03330)"/>
    <property type="match status" value="1"/>
</dbReference>
<keyword evidence="2" id="KW-1185">Reference proteome</keyword>
<sequence length="456" mass="49325">VSMPGSVPQGVHCDTGRSPEPGLFTAFVALQDVERDMGPTSSKHSPERTRFLPRTNSALVHQRFSKDKSTFLNGACSTVALLPSGDATLYDSRVLHCGCGNKSDKTRVLLVVSFRHVDEKDLDQSQKTQRAYSRPPSLRELLVPSGSEDSNKLSGEFRSASKKDARKLVQTAETAQAAAARAGQKPVQWHQRWASVIPPEAASEEVFGVRLAPHGPSHYTLKDFLDAMQLGLIDRSRGAYVPKHALEAAFVRHAADSLLLCSYDEKTEVYTHLPAPATVRTGVVGPSTSKELCCPQPHHSYMLRLEGVTFPFAVSFTTVASRTLGFIGVGAHALTYNTPWNPLDYGDVLWAREAEESLVLLPLVAALSAIVSDPDIPIGPFPPLPASSLEGATGAAAGLAVLQAALFNDVKMWPVAFPHASRARWDYALRSLKVALADRREEEGDNGGQSCPRMPG</sequence>
<accession>A0A813DXA1</accession>
<protein>
    <submittedName>
        <fullName evidence="1">Uncharacterized protein</fullName>
    </submittedName>
</protein>
<organism evidence="1 2">
    <name type="scientific">Polarella glacialis</name>
    <name type="common">Dinoflagellate</name>
    <dbReference type="NCBI Taxonomy" id="89957"/>
    <lineage>
        <taxon>Eukaryota</taxon>
        <taxon>Sar</taxon>
        <taxon>Alveolata</taxon>
        <taxon>Dinophyceae</taxon>
        <taxon>Suessiales</taxon>
        <taxon>Suessiaceae</taxon>
        <taxon>Polarella</taxon>
    </lineage>
</organism>
<feature type="non-terminal residue" evidence="1">
    <location>
        <position position="1"/>
    </location>
</feature>
<dbReference type="Proteomes" id="UP000654075">
    <property type="component" value="Unassembled WGS sequence"/>
</dbReference>
<evidence type="ECO:0000313" key="2">
    <source>
        <dbReference type="Proteomes" id="UP000654075"/>
    </source>
</evidence>
<name>A0A813DXA1_POLGL</name>
<comment type="caution">
    <text evidence="1">The sequence shown here is derived from an EMBL/GenBank/DDBJ whole genome shotgun (WGS) entry which is preliminary data.</text>
</comment>
<dbReference type="Gene3D" id="2.60.120.620">
    <property type="entry name" value="q2cbj1_9rhob like domain"/>
    <property type="match status" value="1"/>
</dbReference>
<reference evidence="1" key="1">
    <citation type="submission" date="2021-02" db="EMBL/GenBank/DDBJ databases">
        <authorList>
            <person name="Dougan E. K."/>
            <person name="Rhodes N."/>
            <person name="Thang M."/>
            <person name="Chan C."/>
        </authorList>
    </citation>
    <scope>NUCLEOTIDE SEQUENCE</scope>
</reference>